<dbReference type="Proteomes" id="UP001066276">
    <property type="component" value="Chromosome 9"/>
</dbReference>
<dbReference type="EMBL" id="JANPWB010000013">
    <property type="protein sequence ID" value="KAJ1107866.1"/>
    <property type="molecule type" value="Genomic_DNA"/>
</dbReference>
<protein>
    <submittedName>
        <fullName evidence="2">Uncharacterized protein</fullName>
    </submittedName>
</protein>
<gene>
    <name evidence="2" type="ORF">NDU88_005253</name>
</gene>
<evidence type="ECO:0000256" key="1">
    <source>
        <dbReference type="SAM" id="MobiDB-lite"/>
    </source>
</evidence>
<keyword evidence="3" id="KW-1185">Reference proteome</keyword>
<feature type="compositionally biased region" description="Basic residues" evidence="1">
    <location>
        <begin position="112"/>
        <end position="121"/>
    </location>
</feature>
<evidence type="ECO:0000313" key="3">
    <source>
        <dbReference type="Proteomes" id="UP001066276"/>
    </source>
</evidence>
<proteinExistence type="predicted"/>
<accession>A0AAV7MVQ8</accession>
<dbReference type="AlphaFoldDB" id="A0AAV7MVQ8"/>
<feature type="region of interest" description="Disordered" evidence="1">
    <location>
        <begin position="52"/>
        <end position="131"/>
    </location>
</feature>
<organism evidence="2 3">
    <name type="scientific">Pleurodeles waltl</name>
    <name type="common">Iberian ribbed newt</name>
    <dbReference type="NCBI Taxonomy" id="8319"/>
    <lineage>
        <taxon>Eukaryota</taxon>
        <taxon>Metazoa</taxon>
        <taxon>Chordata</taxon>
        <taxon>Craniata</taxon>
        <taxon>Vertebrata</taxon>
        <taxon>Euteleostomi</taxon>
        <taxon>Amphibia</taxon>
        <taxon>Batrachia</taxon>
        <taxon>Caudata</taxon>
        <taxon>Salamandroidea</taxon>
        <taxon>Salamandridae</taxon>
        <taxon>Pleurodelinae</taxon>
        <taxon>Pleurodeles</taxon>
    </lineage>
</organism>
<name>A0AAV7MVQ8_PLEWA</name>
<feature type="compositionally biased region" description="Basic and acidic residues" evidence="1">
    <location>
        <begin position="122"/>
        <end position="131"/>
    </location>
</feature>
<evidence type="ECO:0000313" key="2">
    <source>
        <dbReference type="EMBL" id="KAJ1107866.1"/>
    </source>
</evidence>
<feature type="compositionally biased region" description="Basic and acidic residues" evidence="1">
    <location>
        <begin position="52"/>
        <end position="69"/>
    </location>
</feature>
<sequence length="131" mass="14715">MPDAPGVLPVPSSPTRKYFLQPRVTMDCWMVVGFLNPVISSLEKGSWIRIDDHGRAYQDGEGRDDDARSKPRRRRTGGSRTLKPATPQEQRGLPSGMEQSSGSRNRMEGKVNQRKGKKTKAERKGKYKATE</sequence>
<comment type="caution">
    <text evidence="2">The sequence shown here is derived from an EMBL/GenBank/DDBJ whole genome shotgun (WGS) entry which is preliminary data.</text>
</comment>
<reference evidence="2" key="1">
    <citation type="journal article" date="2022" name="bioRxiv">
        <title>Sequencing and chromosome-scale assembly of the giantPleurodeles waltlgenome.</title>
        <authorList>
            <person name="Brown T."/>
            <person name="Elewa A."/>
            <person name="Iarovenko S."/>
            <person name="Subramanian E."/>
            <person name="Araus A.J."/>
            <person name="Petzold A."/>
            <person name="Susuki M."/>
            <person name="Suzuki K.-i.T."/>
            <person name="Hayashi T."/>
            <person name="Toyoda A."/>
            <person name="Oliveira C."/>
            <person name="Osipova E."/>
            <person name="Leigh N.D."/>
            <person name="Simon A."/>
            <person name="Yun M.H."/>
        </authorList>
    </citation>
    <scope>NUCLEOTIDE SEQUENCE</scope>
    <source>
        <strain evidence="2">20211129_DDA</strain>
        <tissue evidence="2">Liver</tissue>
    </source>
</reference>